<proteinExistence type="predicted"/>
<organism evidence="1 2">
    <name type="scientific">Nonomuraea harbinensis</name>
    <dbReference type="NCBI Taxonomy" id="1286938"/>
    <lineage>
        <taxon>Bacteria</taxon>
        <taxon>Bacillati</taxon>
        <taxon>Actinomycetota</taxon>
        <taxon>Actinomycetes</taxon>
        <taxon>Streptosporangiales</taxon>
        <taxon>Streptosporangiaceae</taxon>
        <taxon>Nonomuraea</taxon>
    </lineage>
</organism>
<dbReference type="Proteomes" id="UP001596096">
    <property type="component" value="Unassembled WGS sequence"/>
</dbReference>
<dbReference type="RefSeq" id="WP_219545924.1">
    <property type="nucleotide sequence ID" value="NZ_JAHKRN010000020.1"/>
</dbReference>
<accession>A0ABW1BXM3</accession>
<keyword evidence="2" id="KW-1185">Reference proteome</keyword>
<evidence type="ECO:0000313" key="1">
    <source>
        <dbReference type="EMBL" id="MFC5818071.1"/>
    </source>
</evidence>
<protein>
    <submittedName>
        <fullName evidence="1">Uncharacterized protein</fullName>
    </submittedName>
</protein>
<reference evidence="2" key="1">
    <citation type="journal article" date="2019" name="Int. J. Syst. Evol. Microbiol.">
        <title>The Global Catalogue of Microorganisms (GCM) 10K type strain sequencing project: providing services to taxonomists for standard genome sequencing and annotation.</title>
        <authorList>
            <consortium name="The Broad Institute Genomics Platform"/>
            <consortium name="The Broad Institute Genome Sequencing Center for Infectious Disease"/>
            <person name="Wu L."/>
            <person name="Ma J."/>
        </authorList>
    </citation>
    <scope>NUCLEOTIDE SEQUENCE [LARGE SCALE GENOMIC DNA]</scope>
    <source>
        <strain evidence="2">CGMCC 4.7106</strain>
    </source>
</reference>
<sequence length="91" mass="10327">MDIARENFGKSQLAALPEDLGTGLIAYTARLPRTRPYYTMMLFRCGDERPWISVDLSEVAKGRDPVSDLTQLLTIARKRYGELHECTPKPN</sequence>
<gene>
    <name evidence="1" type="ORF">ACFPUY_23455</name>
</gene>
<comment type="caution">
    <text evidence="1">The sequence shown here is derived from an EMBL/GenBank/DDBJ whole genome shotgun (WGS) entry which is preliminary data.</text>
</comment>
<evidence type="ECO:0000313" key="2">
    <source>
        <dbReference type="Proteomes" id="UP001596096"/>
    </source>
</evidence>
<dbReference type="EMBL" id="JBHSNW010000012">
    <property type="protein sequence ID" value="MFC5818071.1"/>
    <property type="molecule type" value="Genomic_DNA"/>
</dbReference>
<name>A0ABW1BXM3_9ACTN</name>